<accession>A0ABQ1WBR8</accession>
<dbReference type="RefSeq" id="WP_188502209.1">
    <property type="nucleotide sequence ID" value="NZ_BMFP01000005.1"/>
</dbReference>
<gene>
    <name evidence="1" type="ORF">GCM10011323_28740</name>
</gene>
<dbReference type="EMBL" id="BMFP01000005">
    <property type="protein sequence ID" value="GGG23060.1"/>
    <property type="molecule type" value="Genomic_DNA"/>
</dbReference>
<dbReference type="Proteomes" id="UP000634043">
    <property type="component" value="Unassembled WGS sequence"/>
</dbReference>
<evidence type="ECO:0000313" key="1">
    <source>
        <dbReference type="EMBL" id="GGG23060.1"/>
    </source>
</evidence>
<organism evidence="1 2">
    <name type="scientific">Pontibacter amylolyticus</name>
    <dbReference type="NCBI Taxonomy" id="1424080"/>
    <lineage>
        <taxon>Bacteria</taxon>
        <taxon>Pseudomonadati</taxon>
        <taxon>Bacteroidota</taxon>
        <taxon>Cytophagia</taxon>
        <taxon>Cytophagales</taxon>
        <taxon>Hymenobacteraceae</taxon>
        <taxon>Pontibacter</taxon>
    </lineage>
</organism>
<evidence type="ECO:0000313" key="2">
    <source>
        <dbReference type="Proteomes" id="UP000634043"/>
    </source>
</evidence>
<comment type="caution">
    <text evidence="1">The sequence shown here is derived from an EMBL/GenBank/DDBJ whole genome shotgun (WGS) entry which is preliminary data.</text>
</comment>
<sequence length="122" mass="13879">MTQDQFYLCSNRILELREKLQATYDVRKKAQVTESALADEQQVDFDSLKQFVENKTNADKNTAEAQALIKELAAQEAKIRAFVPVSLYSTKIEATQPGRPPLQVVVDPQSITIREVRNNRLL</sequence>
<name>A0ABQ1WBR8_9BACT</name>
<proteinExistence type="predicted"/>
<reference evidence="2" key="1">
    <citation type="journal article" date="2019" name="Int. J. Syst. Evol. Microbiol.">
        <title>The Global Catalogue of Microorganisms (GCM) 10K type strain sequencing project: providing services to taxonomists for standard genome sequencing and annotation.</title>
        <authorList>
            <consortium name="The Broad Institute Genomics Platform"/>
            <consortium name="The Broad Institute Genome Sequencing Center for Infectious Disease"/>
            <person name="Wu L."/>
            <person name="Ma J."/>
        </authorList>
    </citation>
    <scope>NUCLEOTIDE SEQUENCE [LARGE SCALE GENOMIC DNA]</scope>
    <source>
        <strain evidence="2">CGMCC 1.12749</strain>
    </source>
</reference>
<keyword evidence="2" id="KW-1185">Reference proteome</keyword>
<protein>
    <submittedName>
        <fullName evidence="1">Uncharacterized protein</fullName>
    </submittedName>
</protein>